<name>A0A562TPQ4_9SPHI</name>
<gene>
    <name evidence="2" type="ORF">JN11_04602</name>
</gene>
<dbReference type="Pfam" id="PF11188">
    <property type="entry name" value="DUF2975"/>
    <property type="match status" value="1"/>
</dbReference>
<dbReference type="EMBL" id="VLLI01000018">
    <property type="protein sequence ID" value="TWI94820.1"/>
    <property type="molecule type" value="Genomic_DNA"/>
</dbReference>
<dbReference type="InterPro" id="IPR021354">
    <property type="entry name" value="DUF2975"/>
</dbReference>
<keyword evidence="1" id="KW-0472">Membrane</keyword>
<proteinExistence type="predicted"/>
<keyword evidence="1" id="KW-0812">Transmembrane</keyword>
<feature type="transmembrane region" description="Helical" evidence="1">
    <location>
        <begin position="9"/>
        <end position="31"/>
    </location>
</feature>
<feature type="transmembrane region" description="Helical" evidence="1">
    <location>
        <begin position="213"/>
        <end position="237"/>
    </location>
</feature>
<dbReference type="OrthoDB" id="767210at2"/>
<accession>A0A562TPQ4</accession>
<feature type="transmembrane region" description="Helical" evidence="1">
    <location>
        <begin position="257"/>
        <end position="281"/>
    </location>
</feature>
<keyword evidence="3" id="KW-1185">Reference proteome</keyword>
<comment type="caution">
    <text evidence="2">The sequence shown here is derived from an EMBL/GenBank/DDBJ whole genome shotgun (WGS) entry which is preliminary data.</text>
</comment>
<evidence type="ECO:0008006" key="4">
    <source>
        <dbReference type="Google" id="ProtNLM"/>
    </source>
</evidence>
<dbReference type="AlphaFoldDB" id="A0A562TPQ4"/>
<evidence type="ECO:0000256" key="1">
    <source>
        <dbReference type="SAM" id="Phobius"/>
    </source>
</evidence>
<sequence>MKIKFNTNIVVNVVIGVVVVLYMIPFVPLMMRGVNRGIPGKGDITNGITYNLKPIDPVVSIDLPYYKYISVRDSIKNLRNFKNQNETNVSGFELGYVAGTTGSYILCDTCTVNGYMFAKAHIDDRKEHTQYFIQLPGWKLKATANDFYNDDSVKFFRENNQSYIRKKVIYKSTKNKKDSVYNQLHYVDVPVPFGYNQRLQCLLVPVSESTRNVINIILGVCIFMFVFYMLYLLAAFLKFIADLSKGLSFTDKNVNRLRLIAVSLLIYPCILFLLTLLMRLIFHRYFTPDVIINDALLKYSLKPIGFGLVFLLLYRAFNQGKLLKDEQDLTV</sequence>
<dbReference type="RefSeq" id="WP_144916380.1">
    <property type="nucleotide sequence ID" value="NZ_VLLI01000018.1"/>
</dbReference>
<evidence type="ECO:0000313" key="2">
    <source>
        <dbReference type="EMBL" id="TWI94820.1"/>
    </source>
</evidence>
<keyword evidence="1" id="KW-1133">Transmembrane helix</keyword>
<reference evidence="2 3" key="1">
    <citation type="submission" date="2019-07" db="EMBL/GenBank/DDBJ databases">
        <title>Genomic Encyclopedia of Archaeal and Bacterial Type Strains, Phase II (KMG-II): from individual species to whole genera.</title>
        <authorList>
            <person name="Goeker M."/>
        </authorList>
    </citation>
    <scope>NUCLEOTIDE SEQUENCE [LARGE SCALE GENOMIC DNA]</scope>
    <source>
        <strain evidence="2 3">ATCC BAA-1854</strain>
    </source>
</reference>
<dbReference type="Proteomes" id="UP000317010">
    <property type="component" value="Unassembled WGS sequence"/>
</dbReference>
<protein>
    <recommendedName>
        <fullName evidence="4">DUF2975 domain-containing protein</fullName>
    </recommendedName>
</protein>
<feature type="transmembrane region" description="Helical" evidence="1">
    <location>
        <begin position="301"/>
        <end position="317"/>
    </location>
</feature>
<organism evidence="2 3">
    <name type="scientific">Mucilaginibacter frigoritolerans</name>
    <dbReference type="NCBI Taxonomy" id="652788"/>
    <lineage>
        <taxon>Bacteria</taxon>
        <taxon>Pseudomonadati</taxon>
        <taxon>Bacteroidota</taxon>
        <taxon>Sphingobacteriia</taxon>
        <taxon>Sphingobacteriales</taxon>
        <taxon>Sphingobacteriaceae</taxon>
        <taxon>Mucilaginibacter</taxon>
    </lineage>
</organism>
<evidence type="ECO:0000313" key="3">
    <source>
        <dbReference type="Proteomes" id="UP000317010"/>
    </source>
</evidence>